<dbReference type="SUPFAM" id="SSF51679">
    <property type="entry name" value="Bacterial luciferase-like"/>
    <property type="match status" value="1"/>
</dbReference>
<dbReference type="FunFam" id="3.20.20.30:FF:000002">
    <property type="entry name" value="LLM class flavin-dependent oxidoreductase"/>
    <property type="match status" value="1"/>
</dbReference>
<dbReference type="GO" id="GO:0016705">
    <property type="term" value="F:oxidoreductase activity, acting on paired donors, with incorporation or reduction of molecular oxygen"/>
    <property type="evidence" value="ECO:0007669"/>
    <property type="project" value="InterPro"/>
</dbReference>
<dbReference type="InterPro" id="IPR036661">
    <property type="entry name" value="Luciferase-like_sf"/>
</dbReference>
<evidence type="ECO:0000256" key="2">
    <source>
        <dbReference type="SAM" id="MobiDB-lite"/>
    </source>
</evidence>
<protein>
    <recommendedName>
        <fullName evidence="3">Luciferase-like domain-containing protein</fullName>
    </recommendedName>
</protein>
<dbReference type="CDD" id="cd00347">
    <property type="entry name" value="Flavin_utilizing_monoxygenases"/>
    <property type="match status" value="1"/>
</dbReference>
<evidence type="ECO:0000259" key="3">
    <source>
        <dbReference type="Pfam" id="PF00296"/>
    </source>
</evidence>
<comment type="caution">
    <text evidence="4">The sequence shown here is derived from an EMBL/GenBank/DDBJ whole genome shotgun (WGS) entry which is preliminary data.</text>
</comment>
<evidence type="ECO:0000313" key="5">
    <source>
        <dbReference type="Proteomes" id="UP000655208"/>
    </source>
</evidence>
<dbReference type="InterPro" id="IPR019949">
    <property type="entry name" value="CmoO-like"/>
</dbReference>
<dbReference type="PANTHER" id="PTHR30137:SF6">
    <property type="entry name" value="LUCIFERASE-LIKE MONOOXYGENASE"/>
    <property type="match status" value="1"/>
</dbReference>
<dbReference type="InterPro" id="IPR050766">
    <property type="entry name" value="Bact_Lucif_Oxidored"/>
</dbReference>
<dbReference type="Proteomes" id="UP000655208">
    <property type="component" value="Unassembled WGS sequence"/>
</dbReference>
<dbReference type="EMBL" id="BMNA01000005">
    <property type="protein sequence ID" value="GGM06763.1"/>
    <property type="molecule type" value="Genomic_DNA"/>
</dbReference>
<reference evidence="4" key="2">
    <citation type="submission" date="2020-09" db="EMBL/GenBank/DDBJ databases">
        <authorList>
            <person name="Sun Q."/>
            <person name="Zhou Y."/>
        </authorList>
    </citation>
    <scope>NUCLEOTIDE SEQUENCE</scope>
    <source>
        <strain evidence="4">CGMCC 4.7308</strain>
    </source>
</reference>
<dbReference type="NCBIfam" id="TIGR03558">
    <property type="entry name" value="oxido_grp_1"/>
    <property type="match status" value="1"/>
</dbReference>
<keyword evidence="5" id="KW-1185">Reference proteome</keyword>
<proteinExistence type="predicted"/>
<feature type="region of interest" description="Disordered" evidence="2">
    <location>
        <begin position="1"/>
        <end position="26"/>
    </location>
</feature>
<evidence type="ECO:0000256" key="1">
    <source>
        <dbReference type="ARBA" id="ARBA00007789"/>
    </source>
</evidence>
<dbReference type="Pfam" id="PF00296">
    <property type="entry name" value="Bac_luciferase"/>
    <property type="match status" value="1"/>
</dbReference>
<dbReference type="Gene3D" id="3.20.20.30">
    <property type="entry name" value="Luciferase-like domain"/>
    <property type="match status" value="1"/>
</dbReference>
<dbReference type="InterPro" id="IPR011251">
    <property type="entry name" value="Luciferase-like_dom"/>
</dbReference>
<dbReference type="AlphaFoldDB" id="A0A917T1C2"/>
<reference evidence="4" key="1">
    <citation type="journal article" date="2014" name="Int. J. Syst. Evol. Microbiol.">
        <title>Complete genome sequence of Corynebacterium casei LMG S-19264T (=DSM 44701T), isolated from a smear-ripened cheese.</title>
        <authorList>
            <consortium name="US DOE Joint Genome Institute (JGI-PGF)"/>
            <person name="Walter F."/>
            <person name="Albersmeier A."/>
            <person name="Kalinowski J."/>
            <person name="Ruckert C."/>
        </authorList>
    </citation>
    <scope>NUCLEOTIDE SEQUENCE</scope>
    <source>
        <strain evidence="4">CGMCC 4.7308</strain>
    </source>
</reference>
<evidence type="ECO:0000313" key="4">
    <source>
        <dbReference type="EMBL" id="GGM06763.1"/>
    </source>
</evidence>
<feature type="domain" description="Luciferase-like" evidence="3">
    <location>
        <begin position="33"/>
        <end position="336"/>
    </location>
</feature>
<gene>
    <name evidence="4" type="ORF">GCM10011594_28480</name>
</gene>
<name>A0A917T1C2_9ACTN</name>
<dbReference type="GO" id="GO:0005829">
    <property type="term" value="C:cytosol"/>
    <property type="evidence" value="ECO:0007669"/>
    <property type="project" value="TreeGrafter"/>
</dbReference>
<sequence length="381" mass="40075">MIPLSGAGAAEEIHPVTHPATDASDRPAGDLRLSVLDLASVGAGQTVADALRATTELAVQTERWGYHRFWVAEHHGIPAVASSSPPVLLAHLAAATDTIRLGSGGVMLPNHAPLVVAEQFGTLAALHPDRIDLGLGRAPGSDQVTSFALRRLSVDPDQDMADRLAELRHFLAGDFPADHPFSRIKAGPFPAVPIWLLGSSDYSARLAGRLGLPFAFAHHFAGAGGATGAALDVYRSSFRPSSAPDGLAEPYAMIGVTALAADTEDEARYQAGAGALSMLLLRSGRLERTPTPEQAAAYPYSPAERDLLAAMGTTEVVGDADQVAEGLRALAARYGVQELMITSRVHGPEVRRRSYELVAQRFGMTPAKDPADDLVPLPAVS</sequence>
<comment type="similarity">
    <text evidence="1">To bacterial alkanal monooxygenase alpha and beta chains.</text>
</comment>
<accession>A0A917T1C2</accession>
<dbReference type="PANTHER" id="PTHR30137">
    <property type="entry name" value="LUCIFERASE-LIKE MONOOXYGENASE"/>
    <property type="match status" value="1"/>
</dbReference>
<organism evidence="4 5">
    <name type="scientific">Nakamurella endophytica</name>
    <dbReference type="NCBI Taxonomy" id="1748367"/>
    <lineage>
        <taxon>Bacteria</taxon>
        <taxon>Bacillati</taxon>
        <taxon>Actinomycetota</taxon>
        <taxon>Actinomycetes</taxon>
        <taxon>Nakamurellales</taxon>
        <taxon>Nakamurellaceae</taxon>
        <taxon>Nakamurella</taxon>
    </lineage>
</organism>